<comment type="caution">
    <text evidence="2">The sequence shown here is derived from an EMBL/GenBank/DDBJ whole genome shotgun (WGS) entry which is preliminary data.</text>
</comment>
<keyword evidence="1" id="KW-1133">Transmembrane helix</keyword>
<keyword evidence="3" id="KW-1185">Reference proteome</keyword>
<dbReference type="EMBL" id="SRLO01001147">
    <property type="protein sequence ID" value="TNN40930.1"/>
    <property type="molecule type" value="Genomic_DNA"/>
</dbReference>
<evidence type="ECO:0000256" key="1">
    <source>
        <dbReference type="SAM" id="Phobius"/>
    </source>
</evidence>
<evidence type="ECO:0000313" key="3">
    <source>
        <dbReference type="Proteomes" id="UP000314294"/>
    </source>
</evidence>
<name>A0A4Z2FJ22_9TELE</name>
<feature type="transmembrane region" description="Helical" evidence="1">
    <location>
        <begin position="70"/>
        <end position="91"/>
    </location>
</feature>
<dbReference type="AlphaFoldDB" id="A0A4Z2FJ22"/>
<reference evidence="2 3" key="1">
    <citation type="submission" date="2019-03" db="EMBL/GenBank/DDBJ databases">
        <title>First draft genome of Liparis tanakae, snailfish: a comprehensive survey of snailfish specific genes.</title>
        <authorList>
            <person name="Kim W."/>
            <person name="Song I."/>
            <person name="Jeong J.-H."/>
            <person name="Kim D."/>
            <person name="Kim S."/>
            <person name="Ryu S."/>
            <person name="Song J.Y."/>
            <person name="Lee S.K."/>
        </authorList>
    </citation>
    <scope>NUCLEOTIDE SEQUENCE [LARGE SCALE GENOMIC DNA]</scope>
    <source>
        <tissue evidence="2">Muscle</tissue>
    </source>
</reference>
<accession>A0A4Z2FJ22</accession>
<organism evidence="2 3">
    <name type="scientific">Liparis tanakae</name>
    <name type="common">Tanaka's snailfish</name>
    <dbReference type="NCBI Taxonomy" id="230148"/>
    <lineage>
        <taxon>Eukaryota</taxon>
        <taxon>Metazoa</taxon>
        <taxon>Chordata</taxon>
        <taxon>Craniata</taxon>
        <taxon>Vertebrata</taxon>
        <taxon>Euteleostomi</taxon>
        <taxon>Actinopterygii</taxon>
        <taxon>Neopterygii</taxon>
        <taxon>Teleostei</taxon>
        <taxon>Neoteleostei</taxon>
        <taxon>Acanthomorphata</taxon>
        <taxon>Eupercaria</taxon>
        <taxon>Perciformes</taxon>
        <taxon>Cottioidei</taxon>
        <taxon>Cottales</taxon>
        <taxon>Liparidae</taxon>
        <taxon>Liparis</taxon>
    </lineage>
</organism>
<gene>
    <name evidence="2" type="ORF">EYF80_048898</name>
</gene>
<keyword evidence="1" id="KW-0812">Transmembrane</keyword>
<proteinExistence type="predicted"/>
<sequence>MWFESRAQNRQLGCSDDAQLGTTVSRKHVTEQSSQTRAAWSRAAAVVPPREAVRSPRGGVRVLSGLPSRLGWVLLLVVGAVDVGAGGLCAWRKTRKTKQKLGEKPRRRGARLVDRGDGGSPVCWMLWGVRILARGGTPLYWGRSAGACGCTLL</sequence>
<dbReference type="Proteomes" id="UP000314294">
    <property type="component" value="Unassembled WGS sequence"/>
</dbReference>
<evidence type="ECO:0000313" key="2">
    <source>
        <dbReference type="EMBL" id="TNN40930.1"/>
    </source>
</evidence>
<keyword evidence="1" id="KW-0472">Membrane</keyword>
<protein>
    <submittedName>
        <fullName evidence="2">Uncharacterized protein</fullName>
    </submittedName>
</protein>